<dbReference type="Pfam" id="PF09359">
    <property type="entry name" value="VTC"/>
    <property type="match status" value="1"/>
</dbReference>
<keyword evidence="3 7" id="KW-0812">Transmembrane</keyword>
<evidence type="ECO:0000313" key="10">
    <source>
        <dbReference type="Proteomes" id="UP001230188"/>
    </source>
</evidence>
<evidence type="ECO:0000256" key="4">
    <source>
        <dbReference type="ARBA" id="ARBA00022989"/>
    </source>
</evidence>
<evidence type="ECO:0000313" key="9">
    <source>
        <dbReference type="EMBL" id="KAJ8598172.1"/>
    </source>
</evidence>
<evidence type="ECO:0000256" key="3">
    <source>
        <dbReference type="ARBA" id="ARBA00022692"/>
    </source>
</evidence>
<dbReference type="Proteomes" id="UP001230188">
    <property type="component" value="Unassembled WGS sequence"/>
</dbReference>
<dbReference type="EMBL" id="JAQMWT010000685">
    <property type="protein sequence ID" value="KAJ8598172.1"/>
    <property type="molecule type" value="Genomic_DNA"/>
</dbReference>
<feature type="transmembrane region" description="Helical" evidence="7">
    <location>
        <begin position="765"/>
        <end position="787"/>
    </location>
</feature>
<feature type="transmembrane region" description="Helical" evidence="7">
    <location>
        <begin position="723"/>
        <end position="745"/>
    </location>
</feature>
<feature type="region of interest" description="Disordered" evidence="6">
    <location>
        <begin position="432"/>
        <end position="485"/>
    </location>
</feature>
<dbReference type="PANTHER" id="PTHR46140">
    <property type="entry name" value="VACUOLAR TRANSPORTER CHAPERONE 1-RELATED"/>
    <property type="match status" value="1"/>
</dbReference>
<dbReference type="InterPro" id="IPR004331">
    <property type="entry name" value="SPX_dom"/>
</dbReference>
<comment type="caution">
    <text evidence="9">The sequence shown here is derived from an EMBL/GenBank/DDBJ whole genome shotgun (WGS) entry which is preliminary data.</text>
</comment>
<dbReference type="GO" id="GO:0006799">
    <property type="term" value="P:polyphosphate biosynthetic process"/>
    <property type="evidence" value="ECO:0007669"/>
    <property type="project" value="UniProtKB-ARBA"/>
</dbReference>
<dbReference type="CDD" id="cd14447">
    <property type="entry name" value="SPX"/>
    <property type="match status" value="1"/>
</dbReference>
<evidence type="ECO:0000256" key="6">
    <source>
        <dbReference type="SAM" id="MobiDB-lite"/>
    </source>
</evidence>
<proteinExistence type="predicted"/>
<feature type="transmembrane region" description="Helical" evidence="7">
    <location>
        <begin position="687"/>
        <end position="711"/>
    </location>
</feature>
<dbReference type="GO" id="GO:0005774">
    <property type="term" value="C:vacuolar membrane"/>
    <property type="evidence" value="ECO:0007669"/>
    <property type="project" value="UniProtKB-SubCell"/>
</dbReference>
<evidence type="ECO:0000256" key="7">
    <source>
        <dbReference type="SAM" id="Phobius"/>
    </source>
</evidence>
<keyword evidence="5 7" id="KW-0472">Membrane</keyword>
<evidence type="ECO:0000256" key="2">
    <source>
        <dbReference type="ARBA" id="ARBA00022554"/>
    </source>
</evidence>
<organism evidence="9 10">
    <name type="scientific">Chrysophaeum taylorii</name>
    <dbReference type="NCBI Taxonomy" id="2483200"/>
    <lineage>
        <taxon>Eukaryota</taxon>
        <taxon>Sar</taxon>
        <taxon>Stramenopiles</taxon>
        <taxon>Ochrophyta</taxon>
        <taxon>Pelagophyceae</taxon>
        <taxon>Pelagomonadales</taxon>
        <taxon>Pelagomonadaceae</taxon>
        <taxon>Chrysophaeum</taxon>
    </lineage>
</organism>
<evidence type="ECO:0000259" key="8">
    <source>
        <dbReference type="PROSITE" id="PS51382"/>
    </source>
</evidence>
<dbReference type="PROSITE" id="PS51382">
    <property type="entry name" value="SPX"/>
    <property type="match status" value="1"/>
</dbReference>
<feature type="domain" description="SPX" evidence="8">
    <location>
        <begin position="2"/>
        <end position="183"/>
    </location>
</feature>
<protein>
    <recommendedName>
        <fullName evidence="8">SPX domain-containing protein</fullName>
    </recommendedName>
</protein>
<keyword evidence="2" id="KW-0926">Vacuole</keyword>
<name>A0AAD7U4G6_9STRA</name>
<dbReference type="Gene3D" id="3.20.100.30">
    <property type="entry name" value="VTC, catalytic tunnel domain"/>
    <property type="match status" value="1"/>
</dbReference>
<dbReference type="InterPro" id="IPR018966">
    <property type="entry name" value="VTC_domain"/>
</dbReference>
<keyword evidence="4 7" id="KW-1133">Transmembrane helix</keyword>
<dbReference type="Pfam" id="PF02656">
    <property type="entry name" value="DUF202"/>
    <property type="match status" value="1"/>
</dbReference>
<keyword evidence="10" id="KW-1185">Reference proteome</keyword>
<reference evidence="9" key="1">
    <citation type="submission" date="2023-01" db="EMBL/GenBank/DDBJ databases">
        <title>Metagenome sequencing of chrysophaentin producing Chrysophaeum taylorii.</title>
        <authorList>
            <person name="Davison J."/>
            <person name="Bewley C."/>
        </authorList>
    </citation>
    <scope>NUCLEOTIDE SEQUENCE</scope>
    <source>
        <strain evidence="9">NIES-1699</strain>
    </source>
</reference>
<evidence type="ECO:0000256" key="5">
    <source>
        <dbReference type="ARBA" id="ARBA00023136"/>
    </source>
</evidence>
<dbReference type="InterPro" id="IPR051572">
    <property type="entry name" value="VTC_Complex_Subunit"/>
</dbReference>
<evidence type="ECO:0000256" key="1">
    <source>
        <dbReference type="ARBA" id="ARBA00004128"/>
    </source>
</evidence>
<gene>
    <name evidence="9" type="ORF">CTAYLR_007356</name>
</gene>
<dbReference type="InterPro" id="IPR042267">
    <property type="entry name" value="VTC_sf"/>
</dbReference>
<dbReference type="InterPro" id="IPR003807">
    <property type="entry name" value="DUF202"/>
</dbReference>
<dbReference type="CDD" id="cd07751">
    <property type="entry name" value="PolyPPase_VTC4_like"/>
    <property type="match status" value="1"/>
</dbReference>
<sequence>MVAFGDTIEDAKAQSSYPSWAYLDYSKLKRMLYDLALLNLREPVDENAMSLSVTPATNAAAMPTLVVDADDSEDEMSLAAADEGRPVATHEGFLSLLESELRKMDKFTHEEVVKVRRSLEGLEGASKHEIAADVEGFSDRCSAAGSAFLEIEKYVNLNVTAVRKLLKKHDKVLPTLPPIKAFYIARMHDMRWVRNDYSDVVVRLSRLYAKAEVSSGGDDVERGPKTYDDQSFVRTTSKFWVKPDDLSAVKLAISKHLPVLLQKEMLAGQQKEQKDSQLVNSVYLDSSTLELYHSRLAKLPGSSCVRLRWYGTGEPTLVFVERKTHRDAWTGDESVKERFAIPPEQVPKLLRGDFDADAFEASARAAGKKSDAVIRKERQLVDEITQLISTKRLVPTVRSQCMRCAFQQEHTNAVRASVDTNLCLISEVQHATPPQPETLSSSSSKKKSLAERSFLPPEDETKEYELRGSPDAASTTTKEKEQRDRWYRDPKTSIPRNEITRFPFAVLEIKLALGQTDELPDWVRSLADSRALVPVHKFSKFIHGTAVLLPDEVQTLPYWIDDPALAASIKSVGPAAASVLRDRTNDAKSPLDNVLGSRAPTSEHYERIAAKKKARLAWNDDDDYELPRYIGDSPSCFAACPNQGDLCPAALDDRCCPVDADVRREMQTLLPSQKIEPKLFLAAERTFIHWLHAAVVLTSIGAVGLAAAHANELRNQRNRRTEAYSALLSITACVLTAYALRTLSWRLDHIASHAPTEWSDPLGPLVLGGLAVLVLSTIWVVELANFLTPPSLP</sequence>
<comment type="subcellular location">
    <subcellularLocation>
        <location evidence="1">Vacuole membrane</location>
        <topology evidence="1">Multi-pass membrane protein</topology>
    </subcellularLocation>
</comment>
<dbReference type="PANTHER" id="PTHR46140:SF1">
    <property type="entry name" value="VACUOLAR TRANSPORTER CHAPERONE COMPLEX SUBUNIT 4-RELATED"/>
    <property type="match status" value="1"/>
</dbReference>
<accession>A0AAD7U4G6</accession>
<dbReference type="AlphaFoldDB" id="A0AAD7U4G6"/>